<dbReference type="SMART" id="SM00382">
    <property type="entry name" value="AAA"/>
    <property type="match status" value="1"/>
</dbReference>
<gene>
    <name evidence="5" type="ORF">J2S11_001330</name>
</gene>
<proteinExistence type="predicted"/>
<protein>
    <submittedName>
        <fullName evidence="5">ABC-2 type transport system ATP-binding protein</fullName>
    </submittedName>
</protein>
<dbReference type="EMBL" id="JAUSTY010000004">
    <property type="protein sequence ID" value="MDQ0165430.1"/>
    <property type="molecule type" value="Genomic_DNA"/>
</dbReference>
<keyword evidence="2" id="KW-0547">Nucleotide-binding</keyword>
<dbReference type="SUPFAM" id="SSF52540">
    <property type="entry name" value="P-loop containing nucleoside triphosphate hydrolases"/>
    <property type="match status" value="1"/>
</dbReference>
<keyword evidence="3 5" id="KW-0067">ATP-binding</keyword>
<dbReference type="Gene3D" id="3.40.50.300">
    <property type="entry name" value="P-loop containing nucleotide triphosphate hydrolases"/>
    <property type="match status" value="1"/>
</dbReference>
<evidence type="ECO:0000256" key="2">
    <source>
        <dbReference type="ARBA" id="ARBA00022741"/>
    </source>
</evidence>
<accession>A0ABT9VWQ8</accession>
<keyword evidence="1" id="KW-0813">Transport</keyword>
<evidence type="ECO:0000256" key="3">
    <source>
        <dbReference type="ARBA" id="ARBA00022840"/>
    </source>
</evidence>
<organism evidence="5 6">
    <name type="scientific">Caldalkalibacillus horti</name>
    <dbReference type="NCBI Taxonomy" id="77523"/>
    <lineage>
        <taxon>Bacteria</taxon>
        <taxon>Bacillati</taxon>
        <taxon>Bacillota</taxon>
        <taxon>Bacilli</taxon>
        <taxon>Bacillales</taxon>
        <taxon>Bacillaceae</taxon>
        <taxon>Caldalkalibacillus</taxon>
    </lineage>
</organism>
<feature type="domain" description="ABC transporter" evidence="4">
    <location>
        <begin position="5"/>
        <end position="243"/>
    </location>
</feature>
<evidence type="ECO:0000313" key="6">
    <source>
        <dbReference type="Proteomes" id="UP001235840"/>
    </source>
</evidence>
<dbReference type="PROSITE" id="PS00211">
    <property type="entry name" value="ABC_TRANSPORTER_1"/>
    <property type="match status" value="1"/>
</dbReference>
<keyword evidence="6" id="KW-1185">Reference proteome</keyword>
<dbReference type="PROSITE" id="PS50893">
    <property type="entry name" value="ABC_TRANSPORTER_2"/>
    <property type="match status" value="1"/>
</dbReference>
<evidence type="ECO:0000313" key="5">
    <source>
        <dbReference type="EMBL" id="MDQ0165430.1"/>
    </source>
</evidence>
<dbReference type="InterPro" id="IPR003439">
    <property type="entry name" value="ABC_transporter-like_ATP-bd"/>
</dbReference>
<comment type="caution">
    <text evidence="5">The sequence shown here is derived from an EMBL/GenBank/DDBJ whole genome shotgun (WGS) entry which is preliminary data.</text>
</comment>
<reference evidence="5 6" key="1">
    <citation type="submission" date="2023-07" db="EMBL/GenBank/DDBJ databases">
        <title>Genomic Encyclopedia of Type Strains, Phase IV (KMG-IV): sequencing the most valuable type-strain genomes for metagenomic binning, comparative biology and taxonomic classification.</title>
        <authorList>
            <person name="Goeker M."/>
        </authorList>
    </citation>
    <scope>NUCLEOTIDE SEQUENCE [LARGE SCALE GENOMIC DNA]</scope>
    <source>
        <strain evidence="5 6">DSM 12751</strain>
    </source>
</reference>
<evidence type="ECO:0000256" key="1">
    <source>
        <dbReference type="ARBA" id="ARBA00022448"/>
    </source>
</evidence>
<dbReference type="GO" id="GO:0005524">
    <property type="term" value="F:ATP binding"/>
    <property type="evidence" value="ECO:0007669"/>
    <property type="project" value="UniProtKB-KW"/>
</dbReference>
<dbReference type="InterPro" id="IPR003593">
    <property type="entry name" value="AAA+_ATPase"/>
</dbReference>
<name>A0ABT9VWQ8_9BACI</name>
<dbReference type="CDD" id="cd03230">
    <property type="entry name" value="ABC_DR_subfamily_A"/>
    <property type="match status" value="1"/>
</dbReference>
<dbReference type="RefSeq" id="WP_307392522.1">
    <property type="nucleotide sequence ID" value="NZ_BAAADK010000045.1"/>
</dbReference>
<dbReference type="PANTHER" id="PTHR42939:SF2">
    <property type="entry name" value="ABC-TYPE TRANSPORTER ATP-BINDING PROTEIN ECSA"/>
    <property type="match status" value="1"/>
</dbReference>
<dbReference type="PANTHER" id="PTHR42939">
    <property type="entry name" value="ABC TRANSPORTER ATP-BINDING PROTEIN ALBC-RELATED"/>
    <property type="match status" value="1"/>
</dbReference>
<dbReference type="InterPro" id="IPR051782">
    <property type="entry name" value="ABC_Transporter_VariousFunc"/>
</dbReference>
<dbReference type="Pfam" id="PF00005">
    <property type="entry name" value="ABC_tran"/>
    <property type="match status" value="1"/>
</dbReference>
<dbReference type="InterPro" id="IPR017871">
    <property type="entry name" value="ABC_transporter-like_CS"/>
</dbReference>
<dbReference type="Proteomes" id="UP001235840">
    <property type="component" value="Unassembled WGS sequence"/>
</dbReference>
<evidence type="ECO:0000259" key="4">
    <source>
        <dbReference type="PROSITE" id="PS50893"/>
    </source>
</evidence>
<dbReference type="InterPro" id="IPR027417">
    <property type="entry name" value="P-loop_NTPase"/>
</dbReference>
<sequence length="255" mass="28972">MGTPVLNVHIEKAGYEEDKSTVENIHFSVNAGEMVGLIGPNGAGKSTTIKALLGMLKQFKGQVIFGEREEVQRIKKEESSAHGRGQYAYIPEHPVFYEELTLWEHLEMVARLNQFEGQAFIERATWLVDEFKLTKAMYEKPDSFSKGMQQKLMICIALLIQPKLYIVDEPFIGLDPIAMRRLLQLFEEEKKRGAGILLCTHVLDTAEKICDRFLLLQEGSLLAQGSLRDIRSHAHLQEGSLMDCFYELIEGGDRR</sequence>